<evidence type="ECO:0000313" key="11">
    <source>
        <dbReference type="Proteomes" id="UP000014216"/>
    </source>
</evidence>
<comment type="subcellular location">
    <subcellularLocation>
        <location evidence="1 8">Cell membrane</location>
        <topology evidence="1 8">Multi-pass membrane protein</topology>
    </subcellularLocation>
</comment>
<feature type="transmembrane region" description="Helical" evidence="8">
    <location>
        <begin position="64"/>
        <end position="88"/>
    </location>
</feature>
<evidence type="ECO:0000256" key="7">
    <source>
        <dbReference type="ARBA" id="ARBA00023136"/>
    </source>
</evidence>
<comment type="similarity">
    <text evidence="2">Belongs to the binding-protein-dependent transport system permease family. CysTW subfamily.</text>
</comment>
<dbReference type="InterPro" id="IPR000515">
    <property type="entry name" value="MetI-like"/>
</dbReference>
<evidence type="ECO:0000256" key="5">
    <source>
        <dbReference type="ARBA" id="ARBA00022692"/>
    </source>
</evidence>
<dbReference type="Proteomes" id="UP000014216">
    <property type="component" value="Unassembled WGS sequence"/>
</dbReference>
<feature type="transmembrane region" description="Helical" evidence="8">
    <location>
        <begin position="151"/>
        <end position="173"/>
    </location>
</feature>
<dbReference type="PANTHER" id="PTHR42929:SF1">
    <property type="entry name" value="INNER MEMBRANE ABC TRANSPORTER PERMEASE PROTEIN YDCU-RELATED"/>
    <property type="match status" value="1"/>
</dbReference>
<proteinExistence type="inferred from homology"/>
<accession>S0G0X6</accession>
<feature type="domain" description="ABC transmembrane type-1" evidence="9">
    <location>
        <begin position="65"/>
        <end position="271"/>
    </location>
</feature>
<dbReference type="AlphaFoldDB" id="S0G0X6"/>
<feature type="transmembrane region" description="Helical" evidence="8">
    <location>
        <begin position="100"/>
        <end position="124"/>
    </location>
</feature>
<feature type="transmembrane region" description="Helical" evidence="8">
    <location>
        <begin position="252"/>
        <end position="274"/>
    </location>
</feature>
<dbReference type="InterPro" id="IPR035906">
    <property type="entry name" value="MetI-like_sf"/>
</dbReference>
<dbReference type="GO" id="GO:0005886">
    <property type="term" value="C:plasma membrane"/>
    <property type="evidence" value="ECO:0007669"/>
    <property type="project" value="UniProtKB-SubCell"/>
</dbReference>
<protein>
    <submittedName>
        <fullName evidence="10">Spermidine/putrescine ABC transporter, permease protein PotB</fullName>
    </submittedName>
</protein>
<sequence>MNERQGFKFIAVFLNMAWFASFVLIPGLMVVGISFMTRDTGTFFSPPLTLTQYRELLDPVYAKVLGASLIYSLNTTLLCLFISYPFAWILSRASKHRRPLLLMMVIIPFWTSSLIRTYALVILMKANGIINTLLSAAGIVSEPVTLLYTDFAVYVGLVYSLLPFMILPLYAVMEKMDLRLLEAARDLGANTLQVFVHVVLPLSFPGVLAGCIMVFLPAMGLFYVPDLLGGAKTMLMGNFIKNQFLTAMNWPFGSAASVFLLVLMGLMLIIYFTFSRRFNRHQAL</sequence>
<dbReference type="NCBIfam" id="NF007044">
    <property type="entry name" value="PRK09497.1"/>
    <property type="match status" value="1"/>
</dbReference>
<keyword evidence="3 8" id="KW-0813">Transport</keyword>
<dbReference type="EMBL" id="APJX01000005">
    <property type="protein sequence ID" value="EMS79094.1"/>
    <property type="molecule type" value="Genomic_DNA"/>
</dbReference>
<name>S0G0X6_9BACT</name>
<evidence type="ECO:0000256" key="4">
    <source>
        <dbReference type="ARBA" id="ARBA00022475"/>
    </source>
</evidence>
<keyword evidence="5 8" id="KW-0812">Transmembrane</keyword>
<gene>
    <name evidence="10" type="primary">potB</name>
    <name evidence="10" type="ORF">Dpo_5c00160</name>
</gene>
<comment type="caution">
    <text evidence="10">The sequence shown here is derived from an EMBL/GenBank/DDBJ whole genome shotgun (WGS) entry which is preliminary data.</text>
</comment>
<dbReference type="SUPFAM" id="SSF161098">
    <property type="entry name" value="MetI-like"/>
    <property type="match status" value="1"/>
</dbReference>
<dbReference type="Pfam" id="PF00528">
    <property type="entry name" value="BPD_transp_1"/>
    <property type="match status" value="1"/>
</dbReference>
<evidence type="ECO:0000259" key="9">
    <source>
        <dbReference type="PROSITE" id="PS50928"/>
    </source>
</evidence>
<dbReference type="OrthoDB" id="9807047at2"/>
<keyword evidence="4" id="KW-1003">Cell membrane</keyword>
<evidence type="ECO:0000256" key="3">
    <source>
        <dbReference type="ARBA" id="ARBA00022448"/>
    </source>
</evidence>
<organism evidence="10 11">
    <name type="scientific">Desulfotignum phosphitoxidans DSM 13687</name>
    <dbReference type="NCBI Taxonomy" id="1286635"/>
    <lineage>
        <taxon>Bacteria</taxon>
        <taxon>Pseudomonadati</taxon>
        <taxon>Thermodesulfobacteriota</taxon>
        <taxon>Desulfobacteria</taxon>
        <taxon>Desulfobacterales</taxon>
        <taxon>Desulfobacteraceae</taxon>
        <taxon>Desulfotignum</taxon>
    </lineage>
</organism>
<reference evidence="10 11" key="1">
    <citation type="journal article" date="2013" name="Genome Announc.">
        <title>Draft Genome Sequence of Desulfotignum phosphitoxidans DSM 13687 Strain FiPS-3.</title>
        <authorList>
            <person name="Poehlein A."/>
            <person name="Daniel R."/>
            <person name="Simeonova D.D."/>
        </authorList>
    </citation>
    <scope>NUCLEOTIDE SEQUENCE [LARGE SCALE GENOMIC DNA]</scope>
    <source>
        <strain evidence="10 11">DSM 13687</strain>
    </source>
</reference>
<evidence type="ECO:0000256" key="2">
    <source>
        <dbReference type="ARBA" id="ARBA00007069"/>
    </source>
</evidence>
<dbReference type="PATRIC" id="fig|1286635.3.peg.2478"/>
<evidence type="ECO:0000256" key="1">
    <source>
        <dbReference type="ARBA" id="ARBA00004651"/>
    </source>
</evidence>
<evidence type="ECO:0000256" key="8">
    <source>
        <dbReference type="RuleBase" id="RU363032"/>
    </source>
</evidence>
<keyword evidence="11" id="KW-1185">Reference proteome</keyword>
<dbReference type="Gene3D" id="1.10.3720.10">
    <property type="entry name" value="MetI-like"/>
    <property type="match status" value="1"/>
</dbReference>
<dbReference type="CDD" id="cd06261">
    <property type="entry name" value="TM_PBP2"/>
    <property type="match status" value="1"/>
</dbReference>
<keyword evidence="6 8" id="KW-1133">Transmembrane helix</keyword>
<dbReference type="PANTHER" id="PTHR42929">
    <property type="entry name" value="INNER MEMBRANE ABC TRANSPORTER PERMEASE PROTEIN YDCU-RELATED-RELATED"/>
    <property type="match status" value="1"/>
</dbReference>
<dbReference type="PROSITE" id="PS50928">
    <property type="entry name" value="ABC_TM1"/>
    <property type="match status" value="1"/>
</dbReference>
<evidence type="ECO:0000256" key="6">
    <source>
        <dbReference type="ARBA" id="ARBA00022989"/>
    </source>
</evidence>
<evidence type="ECO:0000313" key="10">
    <source>
        <dbReference type="EMBL" id="EMS79094.1"/>
    </source>
</evidence>
<keyword evidence="7 8" id="KW-0472">Membrane</keyword>
<dbReference type="RefSeq" id="WP_006966191.1">
    <property type="nucleotide sequence ID" value="NZ_APJX01000005.1"/>
</dbReference>
<dbReference type="GO" id="GO:0055085">
    <property type="term" value="P:transmembrane transport"/>
    <property type="evidence" value="ECO:0007669"/>
    <property type="project" value="InterPro"/>
</dbReference>
<feature type="transmembrane region" description="Helical" evidence="8">
    <location>
        <begin position="12"/>
        <end position="36"/>
    </location>
</feature>
<feature type="transmembrane region" description="Helical" evidence="8">
    <location>
        <begin position="194"/>
        <end position="224"/>
    </location>
</feature>